<comment type="caution">
    <text evidence="2">The sequence shown here is derived from an EMBL/GenBank/DDBJ whole genome shotgun (WGS) entry which is preliminary data.</text>
</comment>
<feature type="domain" description="CobW/HypB/UreG nucleotide-binding" evidence="1">
    <location>
        <begin position="17"/>
        <end position="113"/>
    </location>
</feature>
<evidence type="ECO:0000313" key="2">
    <source>
        <dbReference type="EMBL" id="KGA20810.1"/>
    </source>
</evidence>
<dbReference type="InterPro" id="IPR003495">
    <property type="entry name" value="CobW/HypB/UreG_nucleotide-bd"/>
</dbReference>
<evidence type="ECO:0000259" key="1">
    <source>
        <dbReference type="Pfam" id="PF02492"/>
    </source>
</evidence>
<dbReference type="EMBL" id="JNSK01000001">
    <property type="protein sequence ID" value="KGA20810.1"/>
    <property type="molecule type" value="Genomic_DNA"/>
</dbReference>
<reference evidence="2" key="1">
    <citation type="submission" date="2014-05" db="EMBL/GenBank/DDBJ databases">
        <title>Key roles for freshwater Actinobacteria revealed by deep metagenomic sequencing.</title>
        <authorList>
            <person name="Ghai R."/>
            <person name="Mizuno C.M."/>
            <person name="Picazo A."/>
            <person name="Camacho A."/>
            <person name="Rodriguez-Valera F."/>
        </authorList>
    </citation>
    <scope>NUCLEOTIDE SEQUENCE</scope>
</reference>
<organism evidence="2">
    <name type="scientific">freshwater metagenome</name>
    <dbReference type="NCBI Taxonomy" id="449393"/>
    <lineage>
        <taxon>unclassified sequences</taxon>
        <taxon>metagenomes</taxon>
        <taxon>ecological metagenomes</taxon>
    </lineage>
</organism>
<dbReference type="Gene3D" id="3.40.50.300">
    <property type="entry name" value="P-loop containing nucleotide triphosphate hydrolases"/>
    <property type="match status" value="1"/>
</dbReference>
<dbReference type="Pfam" id="PF02492">
    <property type="entry name" value="cobW"/>
    <property type="match status" value="1"/>
</dbReference>
<name>A0A094Q996_9ZZZZ</name>
<proteinExistence type="predicted"/>
<dbReference type="SUPFAM" id="SSF52540">
    <property type="entry name" value="P-loop containing nucleoside triphosphate hydrolases"/>
    <property type="match status" value="1"/>
</dbReference>
<sequence length="178" mass="19890">MELIAALAEICSKSDQPIIAIDGPAGAGKTTLASTLFLALSKDFTITVIHMDDLYAGWDQALGEKLTESLTWITSCHKAKRDLIYSPFNWSENRFDSPCLHASSSLLILEGVGSSQRAIEEYLSTSIWLDLDPTVGFKRVIERDGDEISDSMTLWLEEQKQHFISDRTKERSEFVLST</sequence>
<dbReference type="AlphaFoldDB" id="A0A094Q996"/>
<protein>
    <recommendedName>
        <fullName evidence="1">CobW/HypB/UreG nucleotide-binding domain-containing protein</fullName>
    </recommendedName>
</protein>
<dbReference type="InterPro" id="IPR027417">
    <property type="entry name" value="P-loop_NTPase"/>
</dbReference>
<gene>
    <name evidence="2" type="ORF">GM50_0510</name>
</gene>
<accession>A0A094Q996</accession>